<organism evidence="3 4">
    <name type="scientific">Neonectria ditissima</name>
    <dbReference type="NCBI Taxonomy" id="78410"/>
    <lineage>
        <taxon>Eukaryota</taxon>
        <taxon>Fungi</taxon>
        <taxon>Dikarya</taxon>
        <taxon>Ascomycota</taxon>
        <taxon>Pezizomycotina</taxon>
        <taxon>Sordariomycetes</taxon>
        <taxon>Hypocreomycetidae</taxon>
        <taxon>Hypocreales</taxon>
        <taxon>Nectriaceae</taxon>
        <taxon>Neonectria</taxon>
    </lineage>
</organism>
<feature type="compositionally biased region" description="Basic and acidic residues" evidence="2">
    <location>
        <begin position="364"/>
        <end position="379"/>
    </location>
</feature>
<dbReference type="OrthoDB" id="5396360at2759"/>
<gene>
    <name evidence="3" type="ORF">AK830_g10470</name>
</gene>
<dbReference type="Proteomes" id="UP000050424">
    <property type="component" value="Unassembled WGS sequence"/>
</dbReference>
<feature type="compositionally biased region" description="Polar residues" evidence="2">
    <location>
        <begin position="320"/>
        <end position="341"/>
    </location>
</feature>
<evidence type="ECO:0000313" key="3">
    <source>
        <dbReference type="EMBL" id="KPM36113.1"/>
    </source>
</evidence>
<feature type="compositionally biased region" description="Polar residues" evidence="2">
    <location>
        <begin position="138"/>
        <end position="148"/>
    </location>
</feature>
<evidence type="ECO:0008006" key="5">
    <source>
        <dbReference type="Google" id="ProtNLM"/>
    </source>
</evidence>
<comment type="caution">
    <text evidence="3">The sequence shown here is derived from an EMBL/GenBank/DDBJ whole genome shotgun (WGS) entry which is preliminary data.</text>
</comment>
<dbReference type="AlphaFoldDB" id="A0A0P7B3N1"/>
<evidence type="ECO:0000313" key="4">
    <source>
        <dbReference type="Proteomes" id="UP000050424"/>
    </source>
</evidence>
<proteinExistence type="predicted"/>
<feature type="region of interest" description="Disordered" evidence="2">
    <location>
        <begin position="135"/>
        <end position="162"/>
    </location>
</feature>
<reference evidence="3 4" key="1">
    <citation type="submission" date="2015-09" db="EMBL/GenBank/DDBJ databases">
        <title>Draft genome of a European isolate of the apple canker pathogen Neonectria ditissima.</title>
        <authorList>
            <person name="Gomez-Cortecero A."/>
            <person name="Harrison R.J."/>
            <person name="Armitage A.D."/>
        </authorList>
    </citation>
    <scope>NUCLEOTIDE SEQUENCE [LARGE SCALE GENOMIC DNA]</scope>
    <source>
        <strain evidence="3 4">R09/05</strain>
    </source>
</reference>
<accession>A0A0P7B3N1</accession>
<dbReference type="EMBL" id="LKCW01000218">
    <property type="protein sequence ID" value="KPM36113.1"/>
    <property type="molecule type" value="Genomic_DNA"/>
</dbReference>
<protein>
    <recommendedName>
        <fullName evidence="5">Mis18 domain-containing protein</fullName>
    </recommendedName>
</protein>
<feature type="region of interest" description="Disordered" evidence="2">
    <location>
        <begin position="283"/>
        <end position="379"/>
    </location>
</feature>
<keyword evidence="4" id="KW-1185">Reference proteome</keyword>
<name>A0A0P7B3N1_9HYPO</name>
<evidence type="ECO:0000256" key="1">
    <source>
        <dbReference type="SAM" id="Coils"/>
    </source>
</evidence>
<evidence type="ECO:0000256" key="2">
    <source>
        <dbReference type="SAM" id="MobiDB-lite"/>
    </source>
</evidence>
<sequence length="379" mass="41353">MSLVAIKCANCAVKLGTADNLWIQLGEEYLALVSGADHDLELETTSFGTAWSGEADTIVEGCMLRDVACSSCGATLALRCLNSTPNHILADGQYIFINKCIAIKSTVDGRRKIEPKIQQSLPWTVDATMTDAHEYSSPLAQDQSSEQALRQDRQSQESSVQSVDGAQLDFQLDSEVAAAFRSVMLHFQRELTQVDAVIGAVRTAGKEQQKEQMEHNHRVQEELSVTRTELARLKVELEQAKQVAREAVDTAKGLASELSSIKGDVGQLRAVLDTRVVPSSASSFRYSRPTVLKRSSLARDEEEDDDAANNPPKRVAMTPELTSGTNPNRSSIGGSQRSSPIVASASRKNGFLSHPPRRSSGIFGDERRASQEPKETKDH</sequence>
<feature type="coiled-coil region" evidence="1">
    <location>
        <begin position="216"/>
        <end position="250"/>
    </location>
</feature>
<keyword evidence="1" id="KW-0175">Coiled coil</keyword>